<feature type="domain" description="NAD-dependent epimerase/dehydratase" evidence="2">
    <location>
        <begin position="70"/>
        <end position="301"/>
    </location>
</feature>
<dbReference type="HOGENOM" id="CLU_007383_6_0_10"/>
<protein>
    <submittedName>
        <fullName evidence="3">NAD-dependent epimerase/dehydratase</fullName>
    </submittedName>
</protein>
<dbReference type="EMBL" id="CP001110">
    <property type="protein sequence ID" value="ACF44724.1"/>
    <property type="molecule type" value="Genomic_DNA"/>
</dbReference>
<feature type="transmembrane region" description="Helical" evidence="1">
    <location>
        <begin position="38"/>
        <end position="62"/>
    </location>
</feature>
<keyword evidence="1" id="KW-0472">Membrane</keyword>
<keyword evidence="1" id="KW-1133">Transmembrane helix</keyword>
<dbReference type="InterPro" id="IPR036291">
    <property type="entry name" value="NAD(P)-bd_dom_sf"/>
</dbReference>
<reference evidence="3 4" key="1">
    <citation type="submission" date="2008-06" db="EMBL/GenBank/DDBJ databases">
        <title>Complete sequence of Pelodictyon phaeoclathratiforme BU-1.</title>
        <authorList>
            <consortium name="US DOE Joint Genome Institute"/>
            <person name="Lucas S."/>
            <person name="Copeland A."/>
            <person name="Lapidus A."/>
            <person name="Glavina del Rio T."/>
            <person name="Dalin E."/>
            <person name="Tice H."/>
            <person name="Bruce D."/>
            <person name="Goodwin L."/>
            <person name="Pitluck S."/>
            <person name="Schmutz J."/>
            <person name="Larimer F."/>
            <person name="Land M."/>
            <person name="Hauser L."/>
            <person name="Kyrpides N."/>
            <person name="Mikhailova N."/>
            <person name="Liu Z."/>
            <person name="Li T."/>
            <person name="Zhao F."/>
            <person name="Overmann J."/>
            <person name="Bryant D.A."/>
            <person name="Richardson P."/>
        </authorList>
    </citation>
    <scope>NUCLEOTIDE SEQUENCE [LARGE SCALE GENOMIC DNA]</scope>
    <source>
        <strain evidence="4">DSM 5477 / BU-1</strain>
    </source>
</reference>
<dbReference type="GO" id="GO:0004029">
    <property type="term" value="F:aldehyde dehydrogenase (NAD+) activity"/>
    <property type="evidence" value="ECO:0007669"/>
    <property type="project" value="TreeGrafter"/>
</dbReference>
<sequence length="392" mass="42978">MKAPYFARNRCSAYSHHSAITIRSCRIAKIEENNSREILIFANSEALAVVYIFAAGLFFYFHRFMPNSSIVITGATGYIGSQILLALLARFPGERRCRVIARKSSDCSFLESLPVEIVRADMLDPLALLEAFRGAETVFHCAGLISYTRHSRNALYEANVVGTRNVVNASLHHKVRRLVLTSSIAAIGASEDGSPASESSTFQEWQRRNGYMESKHLAELEGLRGVAEGLEVVMVNPGVVIGVDRRNPASVSSSNEVLRLVYQGKLPFFPSGGTGFVDVRDVADAHLAAWEKGRSGERYVVVGSNLTFRELFARIGTLSGSSSGRAFMVPDALGLLAGLGGELWSMLSNRPSFISLESIRIASRILAFSNTRSEQELGLCYRELSETLKTLL</sequence>
<keyword evidence="4" id="KW-1185">Reference proteome</keyword>
<dbReference type="KEGG" id="pph:Ppha_2562"/>
<name>B4SFE5_PELPB</name>
<dbReference type="CDD" id="cd05228">
    <property type="entry name" value="AR_FR_like_1_SDR_e"/>
    <property type="match status" value="1"/>
</dbReference>
<evidence type="ECO:0000313" key="3">
    <source>
        <dbReference type="EMBL" id="ACF44724.1"/>
    </source>
</evidence>
<dbReference type="InterPro" id="IPR001509">
    <property type="entry name" value="Epimerase_deHydtase"/>
</dbReference>
<dbReference type="Pfam" id="PF01370">
    <property type="entry name" value="Epimerase"/>
    <property type="match status" value="1"/>
</dbReference>
<gene>
    <name evidence="3" type="ordered locus">Ppha_2562</name>
</gene>
<evidence type="ECO:0000313" key="4">
    <source>
        <dbReference type="Proteomes" id="UP000002724"/>
    </source>
</evidence>
<evidence type="ECO:0000256" key="1">
    <source>
        <dbReference type="SAM" id="Phobius"/>
    </source>
</evidence>
<dbReference type="Gene3D" id="3.40.50.720">
    <property type="entry name" value="NAD(P)-binding Rossmann-like Domain"/>
    <property type="match status" value="1"/>
</dbReference>
<dbReference type="SUPFAM" id="SSF51735">
    <property type="entry name" value="NAD(P)-binding Rossmann-fold domains"/>
    <property type="match status" value="1"/>
</dbReference>
<dbReference type="STRING" id="324925.Ppha_2562"/>
<keyword evidence="1" id="KW-0812">Transmembrane</keyword>
<dbReference type="Proteomes" id="UP000002724">
    <property type="component" value="Chromosome"/>
</dbReference>
<dbReference type="GO" id="GO:0005737">
    <property type="term" value="C:cytoplasm"/>
    <property type="evidence" value="ECO:0007669"/>
    <property type="project" value="TreeGrafter"/>
</dbReference>
<dbReference type="InterPro" id="IPR051783">
    <property type="entry name" value="NAD(P)-dependent_oxidoreduct"/>
</dbReference>
<dbReference type="PANTHER" id="PTHR48079">
    <property type="entry name" value="PROTEIN YEEZ"/>
    <property type="match status" value="1"/>
</dbReference>
<organism evidence="3 4">
    <name type="scientific">Pelodictyon phaeoclathratiforme (strain DSM 5477 / BU-1)</name>
    <dbReference type="NCBI Taxonomy" id="324925"/>
    <lineage>
        <taxon>Bacteria</taxon>
        <taxon>Pseudomonadati</taxon>
        <taxon>Chlorobiota</taxon>
        <taxon>Chlorobiia</taxon>
        <taxon>Chlorobiales</taxon>
        <taxon>Chlorobiaceae</taxon>
        <taxon>Chlorobium/Pelodictyon group</taxon>
        <taxon>Pelodictyon</taxon>
    </lineage>
</organism>
<dbReference type="PANTHER" id="PTHR48079:SF6">
    <property type="entry name" value="NAD(P)-BINDING DOMAIN-CONTAINING PROTEIN-RELATED"/>
    <property type="match status" value="1"/>
</dbReference>
<dbReference type="AlphaFoldDB" id="B4SFE5"/>
<proteinExistence type="predicted"/>
<evidence type="ECO:0000259" key="2">
    <source>
        <dbReference type="Pfam" id="PF01370"/>
    </source>
</evidence>
<dbReference type="eggNOG" id="COG0451">
    <property type="taxonomic scope" value="Bacteria"/>
</dbReference>
<feature type="transmembrane region" description="Helical" evidence="1">
    <location>
        <begin position="68"/>
        <end position="88"/>
    </location>
</feature>
<accession>B4SFE5</accession>